<dbReference type="Gene3D" id="2.40.50.100">
    <property type="match status" value="1"/>
</dbReference>
<sequence>MTFVISSDLVAHVLHINIHEGDKVTAGQEIALLESMKMEIPVIAEHNGTITAVKVIAGDVIQEGDVIAILE</sequence>
<name>A0AA46H1E3_9MICO</name>
<evidence type="ECO:0000259" key="2">
    <source>
        <dbReference type="PROSITE" id="PS50968"/>
    </source>
</evidence>
<dbReference type="PROSITE" id="PS50968">
    <property type="entry name" value="BIOTINYL_LIPOYL"/>
    <property type="match status" value="1"/>
</dbReference>
<keyword evidence="1" id="KW-0092">Biotin</keyword>
<evidence type="ECO:0000313" key="4">
    <source>
        <dbReference type="Proteomes" id="UP000254118"/>
    </source>
</evidence>
<dbReference type="NCBIfam" id="NF004547">
    <property type="entry name" value="PRK05889.1"/>
    <property type="match status" value="1"/>
</dbReference>
<dbReference type="PANTHER" id="PTHR45266:SF3">
    <property type="entry name" value="OXALOACETATE DECARBOXYLASE ALPHA CHAIN"/>
    <property type="match status" value="1"/>
</dbReference>
<dbReference type="RefSeq" id="WP_115032013.1">
    <property type="nucleotide sequence ID" value="NZ_JAAFNO010000001.1"/>
</dbReference>
<dbReference type="Pfam" id="PF00364">
    <property type="entry name" value="Biotin_lipoyl"/>
    <property type="match status" value="1"/>
</dbReference>
<dbReference type="EMBL" id="UFYA01000001">
    <property type="protein sequence ID" value="STD15031.1"/>
    <property type="molecule type" value="Genomic_DNA"/>
</dbReference>
<reference evidence="3 4" key="1">
    <citation type="submission" date="2018-06" db="EMBL/GenBank/DDBJ databases">
        <authorList>
            <consortium name="Pathogen Informatics"/>
            <person name="Doyle S."/>
        </authorList>
    </citation>
    <scope>NUCLEOTIDE SEQUENCE [LARGE SCALE GENOMIC DNA]</scope>
    <source>
        <strain evidence="3 4">NCTC7915</strain>
    </source>
</reference>
<organism evidence="3 4">
    <name type="scientific">Dermatophilus congolensis</name>
    <dbReference type="NCBI Taxonomy" id="1863"/>
    <lineage>
        <taxon>Bacteria</taxon>
        <taxon>Bacillati</taxon>
        <taxon>Actinomycetota</taxon>
        <taxon>Actinomycetes</taxon>
        <taxon>Micrococcales</taxon>
        <taxon>Dermatophilaceae</taxon>
        <taxon>Dermatophilus</taxon>
    </lineage>
</organism>
<protein>
    <submittedName>
        <fullName evidence="3">Biotinylated protein TB7.3</fullName>
    </submittedName>
</protein>
<dbReference type="PANTHER" id="PTHR45266">
    <property type="entry name" value="OXALOACETATE DECARBOXYLASE ALPHA CHAIN"/>
    <property type="match status" value="1"/>
</dbReference>
<dbReference type="InterPro" id="IPR000089">
    <property type="entry name" value="Biotin_lipoyl"/>
</dbReference>
<evidence type="ECO:0000256" key="1">
    <source>
        <dbReference type="ARBA" id="ARBA00023267"/>
    </source>
</evidence>
<dbReference type="SUPFAM" id="SSF51230">
    <property type="entry name" value="Single hybrid motif"/>
    <property type="match status" value="1"/>
</dbReference>
<dbReference type="AlphaFoldDB" id="A0AA46H1E3"/>
<dbReference type="InterPro" id="IPR050709">
    <property type="entry name" value="Biotin_Carboxyl_Carrier/Decarb"/>
</dbReference>
<dbReference type="InterPro" id="IPR011053">
    <property type="entry name" value="Single_hybrid_motif"/>
</dbReference>
<evidence type="ECO:0000313" key="3">
    <source>
        <dbReference type="EMBL" id="STD15031.1"/>
    </source>
</evidence>
<proteinExistence type="predicted"/>
<accession>A0AA46H1E3</accession>
<dbReference type="Proteomes" id="UP000254118">
    <property type="component" value="Unassembled WGS sequence"/>
</dbReference>
<feature type="domain" description="Lipoyl-binding" evidence="2">
    <location>
        <begin position="1"/>
        <end position="71"/>
    </location>
</feature>
<comment type="caution">
    <text evidence="3">The sequence shown here is derived from an EMBL/GenBank/DDBJ whole genome shotgun (WGS) entry which is preliminary data.</text>
</comment>
<dbReference type="CDD" id="cd06850">
    <property type="entry name" value="biotinyl_domain"/>
    <property type="match status" value="1"/>
</dbReference>
<gene>
    <name evidence="3" type="ORF">NCTC7915_02218</name>
</gene>